<dbReference type="Proteomes" id="UP000566819">
    <property type="component" value="Unassembled WGS sequence"/>
</dbReference>
<dbReference type="PROSITE" id="PS50922">
    <property type="entry name" value="TLC"/>
    <property type="match status" value="1"/>
</dbReference>
<sequence length="476" mass="54461">MLAASSDFGPLATASIDNFRPLSGLDGCDKSRALRKTSSLPVAPETRSEDTTTLLPSATMNGKPLPLGAGKGQSKSDRPQPFSKRRKAKPLLQQCKEYALEHTWFIPFVILSIFLFLYAVNPTDSNPIHYFIFLSYPVPLAADASPETPITYAKGRRDFAFVVFYMVVLSFTREFIMQEILRPLALYNGITKKGKQYRFMEQMYTAIYFGILGPAGLWIMSRSPLWYFNIEAMYEGFPHKSLQAEFKFYYLFQGAYWAQQAIVIILGLEKPRKDFKELVCHHIVTLLMVGLSYKFHFCHMGLGVFITHDLSDFFFATSKTLHYIDHPLVGPYFCFFIGTWIYLRHYLNLRIIVSEFYEFKTVGPYVMDWANEQYKSPFSQVITTALMSILQGLNLFWLFLILRTAYRFLWLNSLGDERSDDEEESDGTEEQKLDEKVKGGVEGGAGPKVFLSREPFNGKSSAAQIRVDGLMKQRAI</sequence>
<accession>A0A8H4RP58</accession>
<evidence type="ECO:0000256" key="3">
    <source>
        <dbReference type="ARBA" id="ARBA00022679"/>
    </source>
</evidence>
<feature type="transmembrane region" description="Helical" evidence="11">
    <location>
        <begin position="103"/>
        <end position="120"/>
    </location>
</feature>
<evidence type="ECO:0000259" key="12">
    <source>
        <dbReference type="PROSITE" id="PS50922"/>
    </source>
</evidence>
<feature type="compositionally biased region" description="Polar residues" evidence="10">
    <location>
        <begin position="51"/>
        <end position="60"/>
    </location>
</feature>
<evidence type="ECO:0000313" key="14">
    <source>
        <dbReference type="Proteomes" id="UP000566819"/>
    </source>
</evidence>
<name>A0A8H4RP58_9HELO</name>
<dbReference type="Pfam" id="PF03798">
    <property type="entry name" value="TRAM_LAG1_CLN8"/>
    <property type="match status" value="1"/>
</dbReference>
<dbReference type="EMBL" id="JAAMPI010000402">
    <property type="protein sequence ID" value="KAF4631867.1"/>
    <property type="molecule type" value="Genomic_DNA"/>
</dbReference>
<dbReference type="GO" id="GO:0005789">
    <property type="term" value="C:endoplasmic reticulum membrane"/>
    <property type="evidence" value="ECO:0007669"/>
    <property type="project" value="UniProtKB-SubCell"/>
</dbReference>
<keyword evidence="14" id="KW-1185">Reference proteome</keyword>
<keyword evidence="3" id="KW-0808">Transferase</keyword>
<feature type="region of interest" description="Disordered" evidence="10">
    <location>
        <begin position="417"/>
        <end position="455"/>
    </location>
</feature>
<proteinExistence type="inferred from homology"/>
<keyword evidence="4 9" id="KW-0812">Transmembrane</keyword>
<dbReference type="PANTHER" id="PTHR12560:SF11">
    <property type="entry name" value="CERAMIDE SYNTHASE LAC1-RELATED"/>
    <property type="match status" value="1"/>
</dbReference>
<protein>
    <recommendedName>
        <fullName evidence="12">TLC domain-containing protein</fullName>
    </recommendedName>
</protein>
<evidence type="ECO:0000256" key="6">
    <source>
        <dbReference type="ARBA" id="ARBA00022989"/>
    </source>
</evidence>
<keyword evidence="5" id="KW-0256">Endoplasmic reticulum</keyword>
<comment type="caution">
    <text evidence="13">The sequence shown here is derived from an EMBL/GenBank/DDBJ whole genome shotgun (WGS) entry which is preliminary data.</text>
</comment>
<evidence type="ECO:0000256" key="8">
    <source>
        <dbReference type="ARBA" id="ARBA00023180"/>
    </source>
</evidence>
<dbReference type="PANTHER" id="PTHR12560">
    <property type="entry name" value="LONGEVITY ASSURANCE FACTOR 1 LAG1"/>
    <property type="match status" value="1"/>
</dbReference>
<keyword evidence="7 9" id="KW-0472">Membrane</keyword>
<feature type="transmembrane region" description="Helical" evidence="11">
    <location>
        <begin position="248"/>
        <end position="268"/>
    </location>
</feature>
<evidence type="ECO:0000256" key="1">
    <source>
        <dbReference type="ARBA" id="ARBA00004477"/>
    </source>
</evidence>
<evidence type="ECO:0000256" key="7">
    <source>
        <dbReference type="ARBA" id="ARBA00023136"/>
    </source>
</evidence>
<dbReference type="InterPro" id="IPR016439">
    <property type="entry name" value="Lag1/Lac1-like"/>
</dbReference>
<reference evidence="13 14" key="1">
    <citation type="submission" date="2020-03" db="EMBL/GenBank/DDBJ databases">
        <title>Draft Genome Sequence of Cudoniella acicularis.</title>
        <authorList>
            <person name="Buettner E."/>
            <person name="Kellner H."/>
        </authorList>
    </citation>
    <scope>NUCLEOTIDE SEQUENCE [LARGE SCALE GENOMIC DNA]</scope>
    <source>
        <strain evidence="13 14">DSM 108380</strain>
    </source>
</reference>
<dbReference type="InterPro" id="IPR006634">
    <property type="entry name" value="TLC-dom"/>
</dbReference>
<gene>
    <name evidence="13" type="ORF">G7Y89_g6264</name>
</gene>
<feature type="region of interest" description="Disordered" evidence="10">
    <location>
        <begin position="36"/>
        <end position="86"/>
    </location>
</feature>
<comment type="subcellular location">
    <subcellularLocation>
        <location evidence="1">Endoplasmic reticulum membrane</location>
        <topology evidence="1">Multi-pass membrane protein</topology>
    </subcellularLocation>
</comment>
<feature type="transmembrane region" description="Helical" evidence="11">
    <location>
        <begin position="326"/>
        <end position="343"/>
    </location>
</feature>
<dbReference type="GO" id="GO:0046513">
    <property type="term" value="P:ceramide biosynthetic process"/>
    <property type="evidence" value="ECO:0007669"/>
    <property type="project" value="InterPro"/>
</dbReference>
<feature type="compositionally biased region" description="Basic and acidic residues" evidence="10">
    <location>
        <begin position="429"/>
        <end position="439"/>
    </location>
</feature>
<keyword evidence="8" id="KW-0325">Glycoprotein</keyword>
<organism evidence="13 14">
    <name type="scientific">Cudoniella acicularis</name>
    <dbReference type="NCBI Taxonomy" id="354080"/>
    <lineage>
        <taxon>Eukaryota</taxon>
        <taxon>Fungi</taxon>
        <taxon>Dikarya</taxon>
        <taxon>Ascomycota</taxon>
        <taxon>Pezizomycotina</taxon>
        <taxon>Leotiomycetes</taxon>
        <taxon>Helotiales</taxon>
        <taxon>Tricladiaceae</taxon>
        <taxon>Cudoniella</taxon>
    </lineage>
</organism>
<feature type="compositionally biased region" description="Acidic residues" evidence="10">
    <location>
        <begin position="418"/>
        <end position="428"/>
    </location>
</feature>
<dbReference type="GO" id="GO:0050291">
    <property type="term" value="F:sphingosine N-acyltransferase activity"/>
    <property type="evidence" value="ECO:0007669"/>
    <property type="project" value="InterPro"/>
</dbReference>
<evidence type="ECO:0000256" key="5">
    <source>
        <dbReference type="ARBA" id="ARBA00022824"/>
    </source>
</evidence>
<keyword evidence="6 11" id="KW-1133">Transmembrane helix</keyword>
<feature type="transmembrane region" description="Helical" evidence="11">
    <location>
        <begin position="159"/>
        <end position="176"/>
    </location>
</feature>
<feature type="transmembrane region" description="Helical" evidence="11">
    <location>
        <begin position="280"/>
        <end position="306"/>
    </location>
</feature>
<evidence type="ECO:0000256" key="9">
    <source>
        <dbReference type="PROSITE-ProRule" id="PRU00205"/>
    </source>
</evidence>
<dbReference type="AlphaFoldDB" id="A0A8H4RP58"/>
<feature type="transmembrane region" description="Helical" evidence="11">
    <location>
        <begin position="205"/>
        <end position="228"/>
    </location>
</feature>
<comment type="similarity">
    <text evidence="2">Belongs to the sphingosine N-acyltransferase family.</text>
</comment>
<evidence type="ECO:0000256" key="10">
    <source>
        <dbReference type="SAM" id="MobiDB-lite"/>
    </source>
</evidence>
<evidence type="ECO:0000313" key="13">
    <source>
        <dbReference type="EMBL" id="KAF4631867.1"/>
    </source>
</evidence>
<evidence type="ECO:0000256" key="4">
    <source>
        <dbReference type="ARBA" id="ARBA00022692"/>
    </source>
</evidence>
<feature type="transmembrane region" description="Helical" evidence="11">
    <location>
        <begin position="381"/>
        <end position="402"/>
    </location>
</feature>
<feature type="domain" description="TLC" evidence="12">
    <location>
        <begin position="194"/>
        <end position="410"/>
    </location>
</feature>
<evidence type="ECO:0000256" key="11">
    <source>
        <dbReference type="SAM" id="Phobius"/>
    </source>
</evidence>
<feature type="region of interest" description="Disordered" evidence="10">
    <location>
        <begin position="1"/>
        <end position="24"/>
    </location>
</feature>
<dbReference type="OrthoDB" id="3053196at2759"/>
<dbReference type="SMART" id="SM00724">
    <property type="entry name" value="TLC"/>
    <property type="match status" value="1"/>
</dbReference>
<evidence type="ECO:0000256" key="2">
    <source>
        <dbReference type="ARBA" id="ARBA00009808"/>
    </source>
</evidence>